<accession>A0A4V1FYF8</accession>
<name>A0A4V1FYF8_9EURY</name>
<organism evidence="1 2">
    <name type="scientific">Natrinema versiforme</name>
    <dbReference type="NCBI Taxonomy" id="88724"/>
    <lineage>
        <taxon>Archaea</taxon>
        <taxon>Methanobacteriati</taxon>
        <taxon>Methanobacteriota</taxon>
        <taxon>Stenosarchaea group</taxon>
        <taxon>Halobacteria</taxon>
        <taxon>Halobacteriales</taxon>
        <taxon>Natrialbaceae</taxon>
        <taxon>Natrinema</taxon>
    </lineage>
</organism>
<dbReference type="RefSeq" id="WP_138243822.1">
    <property type="nucleotide sequence ID" value="NZ_CP040330.1"/>
</dbReference>
<dbReference type="KEGG" id="nvr:FEJ81_02695"/>
<dbReference type="GeneID" id="62968831"/>
<gene>
    <name evidence="1" type="ORF">FEJ81_02695</name>
</gene>
<dbReference type="Proteomes" id="UP000302218">
    <property type="component" value="Chromosome"/>
</dbReference>
<dbReference type="AlphaFoldDB" id="A0A4V1FYF8"/>
<evidence type="ECO:0000313" key="1">
    <source>
        <dbReference type="EMBL" id="QCS41309.1"/>
    </source>
</evidence>
<dbReference type="EMBL" id="CP040330">
    <property type="protein sequence ID" value="QCS41309.1"/>
    <property type="molecule type" value="Genomic_DNA"/>
</dbReference>
<protein>
    <submittedName>
        <fullName evidence="1">Uncharacterized protein</fullName>
    </submittedName>
</protein>
<sequence length="59" mass="7177">MDFGSVREVREFAQRSGKDPEEIAIEEIEAWRAVLYTLRDDTRKMNDEEFEEFLEEYRT</sequence>
<evidence type="ECO:0000313" key="2">
    <source>
        <dbReference type="Proteomes" id="UP000302218"/>
    </source>
</evidence>
<proteinExistence type="predicted"/>
<reference evidence="2" key="1">
    <citation type="submission" date="2019-05" db="EMBL/GenBank/DDBJ databases">
        <title>Genome sequence and methylation pattern of the halophilic Archaeon Natrinema versiforme BOL5-4.</title>
        <authorList>
            <person name="DasSarma P."/>
            <person name="Anton B.P."/>
            <person name="DasSarma S.L."/>
            <person name="Martinez F.L."/>
            <person name="Guzman D."/>
            <person name="Roberts R.J."/>
            <person name="DasSarma S."/>
        </authorList>
    </citation>
    <scope>NUCLEOTIDE SEQUENCE [LARGE SCALE GENOMIC DNA]</scope>
    <source>
        <strain evidence="2">BOL5-4</strain>
    </source>
</reference>